<dbReference type="Pfam" id="PF18374">
    <property type="entry name" value="Enolase_like_N"/>
    <property type="match status" value="1"/>
</dbReference>
<comment type="pathway">
    <text evidence="4">Quinol/quinone metabolism; 1,4-dihydroxy-2-naphthoate biosynthesis; 1,4-dihydroxy-2-naphthoate from chorismate: step 4/7.</text>
</comment>
<dbReference type="UniPathway" id="UPA01057">
    <property type="reaction ID" value="UER00165"/>
</dbReference>
<dbReference type="AlphaFoldDB" id="A0A177HTZ8"/>
<comment type="pathway">
    <text evidence="4">Quinol/quinone metabolism; menaquinone biosynthesis.</text>
</comment>
<evidence type="ECO:0000256" key="4">
    <source>
        <dbReference type="HAMAP-Rule" id="MF_00470"/>
    </source>
</evidence>
<evidence type="ECO:0000256" key="2">
    <source>
        <dbReference type="ARBA" id="ARBA00022842"/>
    </source>
</evidence>
<evidence type="ECO:0000256" key="3">
    <source>
        <dbReference type="ARBA" id="ARBA00023239"/>
    </source>
</evidence>
<comment type="caution">
    <text evidence="6">The sequence shown here is derived from an EMBL/GenBank/DDBJ whole genome shotgun (WGS) entry which is preliminary data.</text>
</comment>
<evidence type="ECO:0000313" key="6">
    <source>
        <dbReference type="EMBL" id="OAH13997.1"/>
    </source>
</evidence>
<comment type="cofactor">
    <cofactor evidence="4">
        <name>a divalent metal cation</name>
        <dbReference type="ChEBI" id="CHEBI:60240"/>
    </cofactor>
</comment>
<sequence length="367" mass="39394">MGAELDESLISNIYWPHHQKKHPRHAPRRGHHNPMNDATRIAALHVYAIPMRTPFRGITVREGMLVHGPLGWGEFCPFTEYDDHEAASWLNTAVEQTTVGWPAPVRDRIPVNATVPAVAPERAFEIVAHSGCRTAKVKVADHPDSLAEDLARVEAVRSALGPGGNIRVDANGRWDVDTAVTRIRRIDRAAGGLEYVEQPCRTVDELATVRRRVEVRIAADESIRRADDPLKVAVAGAADIAVIKCTPLGGVHRALRVAEAAGLPCVVSSALETSVGLAAQLALAGALPELEFACGLGTVGLLDGDTVSAGHAFRPVDGCLPVPRTPPAPDPALLDEFRLADPGRAAWWHDRLARVADELGAPLIHSG</sequence>
<dbReference type="GO" id="GO:0009234">
    <property type="term" value="P:menaquinone biosynthetic process"/>
    <property type="evidence" value="ECO:0007669"/>
    <property type="project" value="UniProtKB-UniRule"/>
</dbReference>
<dbReference type="PANTHER" id="PTHR48073">
    <property type="entry name" value="O-SUCCINYLBENZOATE SYNTHASE-RELATED"/>
    <property type="match status" value="1"/>
</dbReference>
<dbReference type="HAMAP" id="MF_00470">
    <property type="entry name" value="MenC_1"/>
    <property type="match status" value="1"/>
</dbReference>
<gene>
    <name evidence="6" type="primary">ykfB</name>
    <name evidence="4" type="synonym">menC</name>
    <name evidence="6" type="ORF">STSP_27150</name>
</gene>
<dbReference type="InterPro" id="IPR013342">
    <property type="entry name" value="Mandelate_racemase_C"/>
</dbReference>
<dbReference type="EC" id="4.2.1.113" evidence="4"/>
<dbReference type="SUPFAM" id="SSF51604">
    <property type="entry name" value="Enolase C-terminal domain-like"/>
    <property type="match status" value="1"/>
</dbReference>
<dbReference type="SFLD" id="SFLDG00180">
    <property type="entry name" value="muconate_cycloisomerase"/>
    <property type="match status" value="1"/>
</dbReference>
<keyword evidence="3 4" id="KW-0456">Lyase</keyword>
<dbReference type="Gene3D" id="3.20.20.120">
    <property type="entry name" value="Enolase-like C-terminal domain"/>
    <property type="match status" value="1"/>
</dbReference>
<keyword evidence="1 4" id="KW-0479">Metal-binding</keyword>
<protein>
    <recommendedName>
        <fullName evidence="4">o-succinylbenzoate synthase</fullName>
        <shortName evidence="4">OSB synthase</shortName>
        <shortName evidence="4">OSBS</shortName>
        <ecNumber evidence="4">4.2.1.113</ecNumber>
    </recommendedName>
    <alternativeName>
        <fullName evidence="4">4-(2'-carboxyphenyl)-4-oxybutyric acid synthase</fullName>
    </alternativeName>
    <alternativeName>
        <fullName evidence="4">o-succinylbenzoic acid synthase</fullName>
    </alternativeName>
</protein>
<dbReference type="InterPro" id="IPR010196">
    <property type="entry name" value="OSB_synthase_MenC1"/>
</dbReference>
<dbReference type="NCBIfam" id="NF002782">
    <property type="entry name" value="PRK02901.1"/>
    <property type="match status" value="1"/>
</dbReference>
<dbReference type="InterPro" id="IPR029065">
    <property type="entry name" value="Enolase_C-like"/>
</dbReference>
<keyword evidence="4" id="KW-0474">Menaquinone biosynthesis</keyword>
<dbReference type="PATRIC" id="fig|1716141.3.peg.2859"/>
<feature type="binding site" evidence="4">
    <location>
        <position position="169"/>
    </location>
    <ligand>
        <name>Mg(2+)</name>
        <dbReference type="ChEBI" id="CHEBI:18420"/>
    </ligand>
</feature>
<dbReference type="SMART" id="SM00922">
    <property type="entry name" value="MR_MLE"/>
    <property type="match status" value="1"/>
</dbReference>
<evidence type="ECO:0000313" key="7">
    <source>
        <dbReference type="Proteomes" id="UP000077381"/>
    </source>
</evidence>
<feature type="binding site" evidence="4">
    <location>
        <position position="197"/>
    </location>
    <ligand>
        <name>Mg(2+)</name>
        <dbReference type="ChEBI" id="CHEBI:18420"/>
    </ligand>
</feature>
<dbReference type="GO" id="GO:0000287">
    <property type="term" value="F:magnesium ion binding"/>
    <property type="evidence" value="ECO:0007669"/>
    <property type="project" value="UniProtKB-UniRule"/>
</dbReference>
<dbReference type="CDD" id="cd03320">
    <property type="entry name" value="OSBS"/>
    <property type="match status" value="1"/>
</dbReference>
<dbReference type="GO" id="GO:0043748">
    <property type="term" value="F:O-succinylbenzoate synthase activity"/>
    <property type="evidence" value="ECO:0007669"/>
    <property type="project" value="UniProtKB-EC"/>
</dbReference>
<dbReference type="SFLD" id="SFLDF00009">
    <property type="entry name" value="o-succinylbenzoate_synthase"/>
    <property type="match status" value="1"/>
</dbReference>
<dbReference type="STRING" id="1716141.STSP_27150"/>
<keyword evidence="2 4" id="KW-0460">Magnesium</keyword>
<comment type="catalytic activity">
    <reaction evidence="4">
        <text>(1R,6R)-6-hydroxy-2-succinyl-cyclohexa-2,4-diene-1-carboxylate = 2-succinylbenzoate + H2O</text>
        <dbReference type="Rhea" id="RHEA:10196"/>
        <dbReference type="ChEBI" id="CHEBI:15377"/>
        <dbReference type="ChEBI" id="CHEBI:18325"/>
        <dbReference type="ChEBI" id="CHEBI:58689"/>
        <dbReference type="EC" id="4.2.1.113"/>
    </reaction>
</comment>
<reference evidence="6 7" key="1">
    <citation type="submission" date="2015-12" db="EMBL/GenBank/DDBJ databases">
        <title>Genome sequence of Streptomyces sp. G25.</title>
        <authorList>
            <person name="Poehlein A."/>
            <person name="Roettig A."/>
            <person name="Hiessl S."/>
            <person name="Hauschild P."/>
            <person name="Schauer J."/>
            <person name="Madkour M.H."/>
            <person name="Al-Ansari A.M."/>
            <person name="Almakishah N.H."/>
            <person name="Steinbuechel A."/>
            <person name="Daniel R."/>
        </authorList>
    </citation>
    <scope>NUCLEOTIDE SEQUENCE [LARGE SCALE GENOMIC DNA]</scope>
    <source>
        <strain evidence="7">G25(2015)</strain>
    </source>
</reference>
<proteinExistence type="inferred from homology"/>
<dbReference type="UniPathway" id="UPA00079"/>
<feature type="active site" description="Proton donor" evidence="4">
    <location>
        <position position="138"/>
    </location>
</feature>
<keyword evidence="6" id="KW-0413">Isomerase</keyword>
<dbReference type="PANTHER" id="PTHR48073:SF2">
    <property type="entry name" value="O-SUCCINYLBENZOATE SYNTHASE"/>
    <property type="match status" value="1"/>
</dbReference>
<feature type="domain" description="Mandelate racemase/muconate lactonizing enzyme C-terminal" evidence="5">
    <location>
        <begin position="116"/>
        <end position="216"/>
    </location>
</feature>
<organism evidence="6 7">
    <name type="scientific">Streptomyces jeddahensis</name>
    <dbReference type="NCBI Taxonomy" id="1716141"/>
    <lineage>
        <taxon>Bacteria</taxon>
        <taxon>Bacillati</taxon>
        <taxon>Actinomycetota</taxon>
        <taxon>Actinomycetes</taxon>
        <taxon>Kitasatosporales</taxon>
        <taxon>Streptomycetaceae</taxon>
        <taxon>Streptomyces</taxon>
    </lineage>
</organism>
<feature type="active site" description="Proton acceptor" evidence="4">
    <location>
        <position position="244"/>
    </location>
</feature>
<comment type="function">
    <text evidence="4">Converts 2-succinyl-6-hydroxy-2,4-cyclohexadiene-1-carboxylate (SHCHC) to 2-succinylbenzoate (OSB).</text>
</comment>
<feature type="binding site" evidence="4">
    <location>
        <position position="220"/>
    </location>
    <ligand>
        <name>Mg(2+)</name>
        <dbReference type="ChEBI" id="CHEBI:18420"/>
    </ligand>
</feature>
<evidence type="ECO:0000256" key="1">
    <source>
        <dbReference type="ARBA" id="ARBA00022723"/>
    </source>
</evidence>
<dbReference type="Proteomes" id="UP000077381">
    <property type="component" value="Unassembled WGS sequence"/>
</dbReference>
<dbReference type="GO" id="GO:0016853">
    <property type="term" value="F:isomerase activity"/>
    <property type="evidence" value="ECO:0007669"/>
    <property type="project" value="UniProtKB-KW"/>
</dbReference>
<dbReference type="InterPro" id="IPR036849">
    <property type="entry name" value="Enolase-like_C_sf"/>
</dbReference>
<evidence type="ECO:0000259" key="5">
    <source>
        <dbReference type="SMART" id="SM00922"/>
    </source>
</evidence>
<name>A0A177HTZ8_9ACTN</name>
<dbReference type="EMBL" id="LOHS01000071">
    <property type="protein sequence ID" value="OAH13997.1"/>
    <property type="molecule type" value="Genomic_DNA"/>
</dbReference>
<dbReference type="Pfam" id="PF13378">
    <property type="entry name" value="MR_MLE_C"/>
    <property type="match status" value="1"/>
</dbReference>
<dbReference type="SFLD" id="SFLDS00001">
    <property type="entry name" value="Enolase"/>
    <property type="match status" value="1"/>
</dbReference>
<accession>A0A177HTZ8</accession>
<keyword evidence="7" id="KW-1185">Reference proteome</keyword>
<comment type="similarity">
    <text evidence="4">Belongs to the mandelate racemase/muconate lactonizing enzyme family. MenC type 1 subfamily.</text>
</comment>